<feature type="compositionally biased region" description="Acidic residues" evidence="5">
    <location>
        <begin position="10"/>
        <end position="30"/>
    </location>
</feature>
<evidence type="ECO:0000259" key="6">
    <source>
        <dbReference type="PROSITE" id="PS50865"/>
    </source>
</evidence>
<dbReference type="AlphaFoldDB" id="A0A067SLX7"/>
<gene>
    <name evidence="7" type="ORF">GALMADRAFT_256546</name>
</gene>
<dbReference type="GO" id="GO:0008270">
    <property type="term" value="F:zinc ion binding"/>
    <property type="evidence" value="ECO:0007669"/>
    <property type="project" value="UniProtKB-KW"/>
</dbReference>
<keyword evidence="1" id="KW-0479">Metal-binding</keyword>
<dbReference type="SUPFAM" id="SSF144232">
    <property type="entry name" value="HIT/MYND zinc finger-like"/>
    <property type="match status" value="1"/>
</dbReference>
<evidence type="ECO:0000256" key="2">
    <source>
        <dbReference type="ARBA" id="ARBA00022771"/>
    </source>
</evidence>
<evidence type="ECO:0000256" key="5">
    <source>
        <dbReference type="SAM" id="MobiDB-lite"/>
    </source>
</evidence>
<evidence type="ECO:0000256" key="3">
    <source>
        <dbReference type="ARBA" id="ARBA00022833"/>
    </source>
</evidence>
<dbReference type="Proteomes" id="UP000027222">
    <property type="component" value="Unassembled WGS sequence"/>
</dbReference>
<protein>
    <recommendedName>
        <fullName evidence="6">MYND-type domain-containing protein</fullName>
    </recommendedName>
</protein>
<dbReference type="InterPro" id="IPR002893">
    <property type="entry name" value="Znf_MYND"/>
</dbReference>
<organism evidence="7 8">
    <name type="scientific">Galerina marginata (strain CBS 339.88)</name>
    <dbReference type="NCBI Taxonomy" id="685588"/>
    <lineage>
        <taxon>Eukaryota</taxon>
        <taxon>Fungi</taxon>
        <taxon>Dikarya</taxon>
        <taxon>Basidiomycota</taxon>
        <taxon>Agaricomycotina</taxon>
        <taxon>Agaricomycetes</taxon>
        <taxon>Agaricomycetidae</taxon>
        <taxon>Agaricales</taxon>
        <taxon>Agaricineae</taxon>
        <taxon>Strophariaceae</taxon>
        <taxon>Galerina</taxon>
    </lineage>
</organism>
<evidence type="ECO:0000256" key="1">
    <source>
        <dbReference type="ARBA" id="ARBA00022723"/>
    </source>
</evidence>
<keyword evidence="8" id="KW-1185">Reference proteome</keyword>
<feature type="region of interest" description="Disordered" evidence="5">
    <location>
        <begin position="10"/>
        <end position="31"/>
    </location>
</feature>
<dbReference type="EMBL" id="KL142406">
    <property type="protein sequence ID" value="KDR68724.1"/>
    <property type="molecule type" value="Genomic_DNA"/>
</dbReference>
<dbReference type="PROSITE" id="PS50865">
    <property type="entry name" value="ZF_MYND_2"/>
    <property type="match status" value="1"/>
</dbReference>
<dbReference type="OrthoDB" id="432970at2759"/>
<dbReference type="HOGENOM" id="CLU_855604_0_0_1"/>
<reference evidence="8" key="1">
    <citation type="journal article" date="2014" name="Proc. Natl. Acad. Sci. U.S.A.">
        <title>Extensive sampling of basidiomycete genomes demonstrates inadequacy of the white-rot/brown-rot paradigm for wood decay fungi.</title>
        <authorList>
            <person name="Riley R."/>
            <person name="Salamov A.A."/>
            <person name="Brown D.W."/>
            <person name="Nagy L.G."/>
            <person name="Floudas D."/>
            <person name="Held B.W."/>
            <person name="Levasseur A."/>
            <person name="Lombard V."/>
            <person name="Morin E."/>
            <person name="Otillar R."/>
            <person name="Lindquist E.A."/>
            <person name="Sun H."/>
            <person name="LaButti K.M."/>
            <person name="Schmutz J."/>
            <person name="Jabbour D."/>
            <person name="Luo H."/>
            <person name="Baker S.E."/>
            <person name="Pisabarro A.G."/>
            <person name="Walton J.D."/>
            <person name="Blanchette R.A."/>
            <person name="Henrissat B."/>
            <person name="Martin F."/>
            <person name="Cullen D."/>
            <person name="Hibbett D.S."/>
            <person name="Grigoriev I.V."/>
        </authorList>
    </citation>
    <scope>NUCLEOTIDE SEQUENCE [LARGE SCALE GENOMIC DNA]</scope>
    <source>
        <strain evidence="8">CBS 339.88</strain>
    </source>
</reference>
<dbReference type="Gene3D" id="6.10.140.2220">
    <property type="match status" value="1"/>
</dbReference>
<evidence type="ECO:0000313" key="7">
    <source>
        <dbReference type="EMBL" id="KDR68724.1"/>
    </source>
</evidence>
<keyword evidence="2 4" id="KW-0863">Zinc-finger</keyword>
<proteinExistence type="predicted"/>
<name>A0A067SLX7_GALM3</name>
<evidence type="ECO:0000313" key="8">
    <source>
        <dbReference type="Proteomes" id="UP000027222"/>
    </source>
</evidence>
<dbReference type="STRING" id="685588.A0A067SLX7"/>
<evidence type="ECO:0000256" key="4">
    <source>
        <dbReference type="PROSITE-ProRule" id="PRU00134"/>
    </source>
</evidence>
<sequence>MTSFVYLQDVDLESETSSQEEDLEASDSEGNETRTVLDLYDIALLLNYERASTEPRFRHAKRREVATESHFQTILMTPETAPEWYEATGPRTGMVFERTQAPRGNKDQPDLPSNMLPSPVPPALQHLTPKQIETYYWQARNHDGCFTTVALFQHFMDLFDDTTCVQVRTVDNGEPRIYTTPAIDRTIVEMKLFGPRSMNMSVILPKGTAYISASDPVISHAVLAFPSPDQDPCILDLSSLQFGDVGRGNKGRSLFVLEPMGPYLTRLDRIAEGNTFNEARLSARIRGTPNVTWLREVAAKVKERWDNRATAHWCGHCGGPPPSGQDLRRCGTCKVAYYCNSEHQKAAWGYHKHFCVTP</sequence>
<dbReference type="Pfam" id="PF01753">
    <property type="entry name" value="zf-MYND"/>
    <property type="match status" value="1"/>
</dbReference>
<feature type="domain" description="MYND-type" evidence="6">
    <location>
        <begin position="314"/>
        <end position="355"/>
    </location>
</feature>
<accession>A0A067SLX7</accession>
<keyword evidence="3" id="KW-0862">Zinc</keyword>